<feature type="signal peptide" evidence="6">
    <location>
        <begin position="1"/>
        <end position="22"/>
    </location>
</feature>
<dbReference type="Gene3D" id="3.40.190.10">
    <property type="entry name" value="Periplasmic binding protein-like II"/>
    <property type="match status" value="2"/>
</dbReference>
<dbReference type="PROSITE" id="PS51257">
    <property type="entry name" value="PROKAR_LIPOPROTEIN"/>
    <property type="match status" value="1"/>
</dbReference>
<proteinExistence type="inferred from homology"/>
<name>A0A853EKU8_9ACTO</name>
<dbReference type="RefSeq" id="WP_179900733.1">
    <property type="nucleotide sequence ID" value="NZ_JACBXV010000102.1"/>
</dbReference>
<dbReference type="GO" id="GO:0055052">
    <property type="term" value="C:ATP-binding cassette (ABC) transporter complex, substrate-binding subunit-containing"/>
    <property type="evidence" value="ECO:0007669"/>
    <property type="project" value="TreeGrafter"/>
</dbReference>
<dbReference type="PANTHER" id="PTHR30061:SF50">
    <property type="entry name" value="MALTOSE_MALTODEXTRIN-BINDING PERIPLASMIC PROTEIN"/>
    <property type="match status" value="1"/>
</dbReference>
<dbReference type="PANTHER" id="PTHR30061">
    <property type="entry name" value="MALTOSE-BINDING PERIPLASMIC PROTEIN"/>
    <property type="match status" value="1"/>
</dbReference>
<evidence type="ECO:0000256" key="1">
    <source>
        <dbReference type="ARBA" id="ARBA00008520"/>
    </source>
</evidence>
<keyword evidence="2" id="KW-0813">Transport</keyword>
<evidence type="ECO:0000256" key="4">
    <source>
        <dbReference type="ARBA" id="ARBA00022729"/>
    </source>
</evidence>
<sequence length="436" mass="45187">MALNRRSFLTMTAIATTLSAVAACGSQDSGQSAGSAGSTSADGAQDASSGATDGAPARDANADLVIWADEKKAGSLKEIAEKWGKEQGLTVAVQVVAKDTQDSFVTANQAGNGPDIVLGAHDWIGNLVQNSSIVPVTLSKDAQANFDEVALKAVTYDGQTYGVPYAVETLALYVNKGLTQVAEPASIEELVEAGKAAGTDVVLSLPVGEEGDAYHMQPIFTAGGGYLFGKDSEGAYKADDLGVASEGSIKAAEMIQQLGSEKVLRKSITNDNAIATFTEGKAPYLISGPWALADVKKAGIDYAVAKIPGFKDIEGSQARPFVGVNCFYVASKGKNRAFAESFMAEAAKDSTFAESMFASNELPPAQKDLSEKLSSSNPEMVTFAKLAAETDPMPAIPAMGAVWKPLGQAQANVIDGADPTSTMTSAADEIKKNITS</sequence>
<evidence type="ECO:0000256" key="2">
    <source>
        <dbReference type="ARBA" id="ARBA00022448"/>
    </source>
</evidence>
<comment type="similarity">
    <text evidence="1">Belongs to the bacterial solute-binding protein 1 family.</text>
</comment>
<dbReference type="SUPFAM" id="SSF53850">
    <property type="entry name" value="Periplasmic binding protein-like II"/>
    <property type="match status" value="1"/>
</dbReference>
<dbReference type="GO" id="GO:0015144">
    <property type="term" value="F:carbohydrate transmembrane transporter activity"/>
    <property type="evidence" value="ECO:0007669"/>
    <property type="project" value="InterPro"/>
</dbReference>
<protein>
    <submittedName>
        <fullName evidence="7">Extracellular solute-binding protein</fullName>
    </submittedName>
</protein>
<dbReference type="Proteomes" id="UP000572528">
    <property type="component" value="Unassembled WGS sequence"/>
</dbReference>
<dbReference type="GO" id="GO:0042956">
    <property type="term" value="P:maltodextrin transmembrane transport"/>
    <property type="evidence" value="ECO:0007669"/>
    <property type="project" value="TreeGrafter"/>
</dbReference>
<gene>
    <name evidence="7" type="ORF">HZZ05_07995</name>
</gene>
<dbReference type="PROSITE" id="PS51318">
    <property type="entry name" value="TAT"/>
    <property type="match status" value="1"/>
</dbReference>
<comment type="caution">
    <text evidence="7">The sequence shown here is derived from an EMBL/GenBank/DDBJ whole genome shotgun (WGS) entry which is preliminary data.</text>
</comment>
<keyword evidence="3" id="KW-0762">Sugar transport</keyword>
<evidence type="ECO:0000256" key="5">
    <source>
        <dbReference type="SAM" id="MobiDB-lite"/>
    </source>
</evidence>
<dbReference type="GO" id="GO:1901982">
    <property type="term" value="F:maltose binding"/>
    <property type="evidence" value="ECO:0007669"/>
    <property type="project" value="TreeGrafter"/>
</dbReference>
<feature type="region of interest" description="Disordered" evidence="5">
    <location>
        <begin position="29"/>
        <end position="56"/>
    </location>
</feature>
<evidence type="ECO:0000256" key="3">
    <source>
        <dbReference type="ARBA" id="ARBA00022597"/>
    </source>
</evidence>
<evidence type="ECO:0000256" key="6">
    <source>
        <dbReference type="SAM" id="SignalP"/>
    </source>
</evidence>
<reference evidence="7 8" key="1">
    <citation type="submission" date="2020-07" db="EMBL/GenBank/DDBJ databases">
        <title>MOT database genomes.</title>
        <authorList>
            <person name="Joseph S."/>
            <person name="Aduse-Opoku J."/>
            <person name="Hashim A."/>
            <person name="Wade W."/>
            <person name="Curtis M."/>
        </authorList>
    </citation>
    <scope>NUCLEOTIDE SEQUENCE [LARGE SCALE GENOMIC DNA]</scope>
    <source>
        <strain evidence="7 8">WMus004</strain>
    </source>
</reference>
<keyword evidence="4 6" id="KW-0732">Signal</keyword>
<dbReference type="AlphaFoldDB" id="A0A853EKU8"/>
<accession>A0A853EKU8</accession>
<dbReference type="InterPro" id="IPR006311">
    <property type="entry name" value="TAT_signal"/>
</dbReference>
<dbReference type="InterPro" id="IPR006060">
    <property type="entry name" value="Maltose/Cyclodextrin-bd"/>
</dbReference>
<feature type="compositionally biased region" description="Low complexity" evidence="5">
    <location>
        <begin position="29"/>
        <end position="55"/>
    </location>
</feature>
<evidence type="ECO:0000313" key="7">
    <source>
        <dbReference type="EMBL" id="NYS69455.1"/>
    </source>
</evidence>
<feature type="chain" id="PRO_5032473614" evidence="6">
    <location>
        <begin position="23"/>
        <end position="436"/>
    </location>
</feature>
<dbReference type="Pfam" id="PF13416">
    <property type="entry name" value="SBP_bac_8"/>
    <property type="match status" value="1"/>
</dbReference>
<dbReference type="InterPro" id="IPR006059">
    <property type="entry name" value="SBP"/>
</dbReference>
<dbReference type="GO" id="GO:0015768">
    <property type="term" value="P:maltose transport"/>
    <property type="evidence" value="ECO:0007669"/>
    <property type="project" value="TreeGrafter"/>
</dbReference>
<evidence type="ECO:0000313" key="8">
    <source>
        <dbReference type="Proteomes" id="UP000572528"/>
    </source>
</evidence>
<dbReference type="PRINTS" id="PR00181">
    <property type="entry name" value="MALTOSEBP"/>
</dbReference>
<organism evidence="7 8">
    <name type="scientific">Actinomyces bowdenii</name>
    <dbReference type="NCBI Taxonomy" id="131109"/>
    <lineage>
        <taxon>Bacteria</taxon>
        <taxon>Bacillati</taxon>
        <taxon>Actinomycetota</taxon>
        <taxon>Actinomycetes</taxon>
        <taxon>Actinomycetales</taxon>
        <taxon>Actinomycetaceae</taxon>
        <taxon>Actinomyces</taxon>
    </lineage>
</organism>
<dbReference type="EMBL" id="JACBXV010000102">
    <property type="protein sequence ID" value="NYS69455.1"/>
    <property type="molecule type" value="Genomic_DNA"/>
</dbReference>